<sequence>MGGGVNEITKHFVPNREQIDRLQAEMALMPQAELVTEHYFSPGMYMRKVFRPAGTLIVGKVHKEPHFFLCAMGEIVAWTENGMVTLLPGDVVESQPGTKRVTMAVTDSIGITIHRTDKTDLDEIEADLLEPDITALFDARNNVKTDLIEGVTP</sequence>
<dbReference type="SUPFAM" id="SSF51182">
    <property type="entry name" value="RmlC-like cupins"/>
    <property type="match status" value="1"/>
</dbReference>
<gene>
    <name evidence="1" type="ORF">UFOVP370_5</name>
</gene>
<evidence type="ECO:0000313" key="1">
    <source>
        <dbReference type="EMBL" id="CAB5222419.1"/>
    </source>
</evidence>
<name>A0A6J7WWH9_9CAUD</name>
<proteinExistence type="predicted"/>
<organism evidence="1">
    <name type="scientific">uncultured Caudovirales phage</name>
    <dbReference type="NCBI Taxonomy" id="2100421"/>
    <lineage>
        <taxon>Viruses</taxon>
        <taxon>Duplodnaviria</taxon>
        <taxon>Heunggongvirae</taxon>
        <taxon>Uroviricota</taxon>
        <taxon>Caudoviricetes</taxon>
        <taxon>Peduoviridae</taxon>
        <taxon>Maltschvirus</taxon>
        <taxon>Maltschvirus maltsch</taxon>
    </lineage>
</organism>
<dbReference type="InterPro" id="IPR011051">
    <property type="entry name" value="RmlC_Cupin_sf"/>
</dbReference>
<dbReference type="EMBL" id="LR798311">
    <property type="protein sequence ID" value="CAB5222419.1"/>
    <property type="molecule type" value="Genomic_DNA"/>
</dbReference>
<accession>A0A6J7WWH9</accession>
<protein>
    <submittedName>
        <fullName evidence="1">Uncharacterized protein</fullName>
    </submittedName>
</protein>
<reference evidence="1" key="1">
    <citation type="submission" date="2020-05" db="EMBL/GenBank/DDBJ databases">
        <authorList>
            <person name="Chiriac C."/>
            <person name="Salcher M."/>
            <person name="Ghai R."/>
            <person name="Kavagutti S V."/>
        </authorList>
    </citation>
    <scope>NUCLEOTIDE SEQUENCE</scope>
</reference>